<dbReference type="InterPro" id="IPR051545">
    <property type="entry name" value="NAD(P)H_dehydrogenase_qn"/>
</dbReference>
<dbReference type="Proteomes" id="UP000294200">
    <property type="component" value="Unassembled WGS sequence"/>
</dbReference>
<accession>A0A4R0XAY8</accession>
<keyword evidence="5" id="KW-1185">Reference proteome</keyword>
<evidence type="ECO:0000313" key="4">
    <source>
        <dbReference type="EMBL" id="TCG07486.1"/>
    </source>
</evidence>
<evidence type="ECO:0000256" key="1">
    <source>
        <dbReference type="ARBA" id="ARBA00006252"/>
    </source>
</evidence>
<sequence length="268" mass="30062">MKVLIVFAHPEPKSFNGALKDTAVATLEALGHEVQVSDLYKLNWRADLNVDDFAGDRLNDDFLDLSAEQEHMFKTSTPPTPDVHAEQQKVLWCDMVIFQYPMWWFGMPAILKGWVDRVMTRGFAYATGRKYDTGMFNGKKAMISTTTGTASSLYEPDGVDGAINHILWPIHNGIFRYLGFDVLPPHVSWMPSRVSTDERQAYLDSYATRLRQIGNTEPLFFHPFADYGPDQRLKPGVIARSGFQWNPGAGQAHDGAADEFTRKVASAG</sequence>
<dbReference type="GO" id="GO:0003955">
    <property type="term" value="F:NAD(P)H dehydrogenase (quinone) activity"/>
    <property type="evidence" value="ECO:0007669"/>
    <property type="project" value="TreeGrafter"/>
</dbReference>
<dbReference type="Gene3D" id="3.40.50.360">
    <property type="match status" value="1"/>
</dbReference>
<dbReference type="EMBL" id="MWML01000064">
    <property type="protein sequence ID" value="TCG07486.1"/>
    <property type="molecule type" value="Genomic_DNA"/>
</dbReference>
<protein>
    <submittedName>
        <fullName evidence="4">NADPH quinone oxidoreductase</fullName>
    </submittedName>
</protein>
<dbReference type="Pfam" id="PF02525">
    <property type="entry name" value="Flavodoxin_2"/>
    <property type="match status" value="1"/>
</dbReference>
<name>A0A4R0XAY8_9BURK</name>
<dbReference type="PANTHER" id="PTHR10204:SF34">
    <property type="entry name" value="NAD(P)H DEHYDROGENASE [QUINONE] 1 ISOFORM 1"/>
    <property type="match status" value="1"/>
</dbReference>
<gene>
    <name evidence="4" type="ORF">BZM27_18915</name>
</gene>
<reference evidence="4 5" key="1">
    <citation type="submission" date="2017-02" db="EMBL/GenBank/DDBJ databases">
        <title>Paraburkholderia sophoroidis sp. nov. and Paraburkholderia steynii sp. nov. rhizobial symbionts of the fynbos legume Hypocalyptus sophoroides.</title>
        <authorList>
            <person name="Steenkamp E.T."/>
            <person name="Beukes C.W."/>
            <person name="Van Zyl E."/>
            <person name="Avontuur J."/>
            <person name="Chan W.Y."/>
            <person name="Hassen A."/>
            <person name="Palmer M."/>
            <person name="Mthombeni L."/>
            <person name="Phalane F."/>
            <person name="Sereme K."/>
            <person name="Venter S.N."/>
        </authorList>
    </citation>
    <scope>NUCLEOTIDE SEQUENCE [LARGE SCALE GENOMIC DNA]</scope>
    <source>
        <strain evidence="4 5">HC1.1ba</strain>
    </source>
</reference>
<organism evidence="4 5">
    <name type="scientific">Paraburkholderia steynii</name>
    <dbReference type="NCBI Taxonomy" id="1245441"/>
    <lineage>
        <taxon>Bacteria</taxon>
        <taxon>Pseudomonadati</taxon>
        <taxon>Pseudomonadota</taxon>
        <taxon>Betaproteobacteria</taxon>
        <taxon>Burkholderiales</taxon>
        <taxon>Burkholderiaceae</taxon>
        <taxon>Paraburkholderia</taxon>
    </lineage>
</organism>
<comment type="caution">
    <text evidence="4">The sequence shown here is derived from an EMBL/GenBank/DDBJ whole genome shotgun (WGS) entry which is preliminary data.</text>
</comment>
<dbReference type="GO" id="GO:0005829">
    <property type="term" value="C:cytosol"/>
    <property type="evidence" value="ECO:0007669"/>
    <property type="project" value="TreeGrafter"/>
</dbReference>
<dbReference type="AlphaFoldDB" id="A0A4R0XAY8"/>
<evidence type="ECO:0000256" key="2">
    <source>
        <dbReference type="ARBA" id="ARBA00023002"/>
    </source>
</evidence>
<dbReference type="PANTHER" id="PTHR10204">
    <property type="entry name" value="NAD P H OXIDOREDUCTASE-RELATED"/>
    <property type="match status" value="1"/>
</dbReference>
<dbReference type="InterPro" id="IPR003680">
    <property type="entry name" value="Flavodoxin_fold"/>
</dbReference>
<dbReference type="InterPro" id="IPR029039">
    <property type="entry name" value="Flavoprotein-like_sf"/>
</dbReference>
<evidence type="ECO:0000313" key="5">
    <source>
        <dbReference type="Proteomes" id="UP000294200"/>
    </source>
</evidence>
<evidence type="ECO:0000259" key="3">
    <source>
        <dbReference type="Pfam" id="PF02525"/>
    </source>
</evidence>
<proteinExistence type="inferred from homology"/>
<keyword evidence="2" id="KW-0560">Oxidoreductase</keyword>
<feature type="domain" description="Flavodoxin-like fold" evidence="3">
    <location>
        <begin position="1"/>
        <end position="209"/>
    </location>
</feature>
<dbReference type="SUPFAM" id="SSF52218">
    <property type="entry name" value="Flavoproteins"/>
    <property type="match status" value="1"/>
</dbReference>
<comment type="similarity">
    <text evidence="1">Belongs to the NAD(P)H dehydrogenase (quinone) family.</text>
</comment>